<protein>
    <submittedName>
        <fullName evidence="1">Uncharacterized protein</fullName>
    </submittedName>
</protein>
<name>A0A2P8FRU6_9BACT</name>
<dbReference type="EMBL" id="PYGK01000015">
    <property type="protein sequence ID" value="PSL24423.1"/>
    <property type="molecule type" value="Genomic_DNA"/>
</dbReference>
<evidence type="ECO:0000313" key="2">
    <source>
        <dbReference type="Proteomes" id="UP000240978"/>
    </source>
</evidence>
<comment type="caution">
    <text evidence="1">The sequence shown here is derived from an EMBL/GenBank/DDBJ whole genome shotgun (WGS) entry which is preliminary data.</text>
</comment>
<keyword evidence="2" id="KW-1185">Reference proteome</keyword>
<reference evidence="1 2" key="1">
    <citation type="submission" date="2018-03" db="EMBL/GenBank/DDBJ databases">
        <title>Genomic Encyclopedia of Archaeal and Bacterial Type Strains, Phase II (KMG-II): from individual species to whole genera.</title>
        <authorList>
            <person name="Goeker M."/>
        </authorList>
    </citation>
    <scope>NUCLEOTIDE SEQUENCE [LARGE SCALE GENOMIC DNA]</scope>
    <source>
        <strain evidence="1 2">DSM 18107</strain>
    </source>
</reference>
<organism evidence="1 2">
    <name type="scientific">Chitinophaga ginsengisoli</name>
    <dbReference type="NCBI Taxonomy" id="363837"/>
    <lineage>
        <taxon>Bacteria</taxon>
        <taxon>Pseudomonadati</taxon>
        <taxon>Bacteroidota</taxon>
        <taxon>Chitinophagia</taxon>
        <taxon>Chitinophagales</taxon>
        <taxon>Chitinophagaceae</taxon>
        <taxon>Chitinophaga</taxon>
    </lineage>
</organism>
<dbReference type="Proteomes" id="UP000240978">
    <property type="component" value="Unassembled WGS sequence"/>
</dbReference>
<dbReference type="AlphaFoldDB" id="A0A2P8FRU6"/>
<dbReference type="RefSeq" id="WP_106604985.1">
    <property type="nucleotide sequence ID" value="NZ_PYGK01000015.1"/>
</dbReference>
<dbReference type="OrthoDB" id="679179at2"/>
<evidence type="ECO:0000313" key="1">
    <source>
        <dbReference type="EMBL" id="PSL24423.1"/>
    </source>
</evidence>
<proteinExistence type="predicted"/>
<gene>
    <name evidence="1" type="ORF">CLV42_1159</name>
</gene>
<accession>A0A2P8FRU6</accession>
<sequence length="89" mass="10249">MVSNDLVIKFTNTTEQPLTIVIDPPVYDFDLNPQEDLQLKIIDYRSASIDVSDIIDVRYSTPNAINIDIRYNFKLVAVFRGEEQTIWGL</sequence>